<sequence>MTDEILTDPAMSERAVTDDRAMTDEELRRHLEGRLGGAVDPAATLAAVPDAELARLADGLYRHLDTPSPAFGARFWYVQVSEELRRRRLRPSRPGAAPADPVASEAAAG</sequence>
<evidence type="ECO:0000313" key="3">
    <source>
        <dbReference type="Proteomes" id="UP000003828"/>
    </source>
</evidence>
<dbReference type="STRING" id="1077972.ARGLB_027_01300"/>
<organism evidence="2 3">
    <name type="scientific">Arthrobacter globiformis (strain ATCC 8010 / DSM 20124 / JCM 1332 / NBRC 12137 / NCIMB 8907 / NRRL B-2979 / 168)</name>
    <dbReference type="NCBI Taxonomy" id="1077972"/>
    <lineage>
        <taxon>Bacteria</taxon>
        <taxon>Bacillati</taxon>
        <taxon>Actinomycetota</taxon>
        <taxon>Actinomycetes</taxon>
        <taxon>Micrococcales</taxon>
        <taxon>Micrococcaceae</taxon>
        <taxon>Arthrobacter</taxon>
    </lineage>
</organism>
<dbReference type="OrthoDB" id="4951110at2"/>
<feature type="region of interest" description="Disordered" evidence="1">
    <location>
        <begin position="86"/>
        <end position="109"/>
    </location>
</feature>
<dbReference type="Proteomes" id="UP000003828">
    <property type="component" value="Unassembled WGS sequence"/>
</dbReference>
<feature type="compositionally biased region" description="Low complexity" evidence="1">
    <location>
        <begin position="92"/>
        <end position="109"/>
    </location>
</feature>
<dbReference type="EMBL" id="BAEG01000027">
    <property type="protein sequence ID" value="GAB12800.1"/>
    <property type="molecule type" value="Genomic_DNA"/>
</dbReference>
<dbReference type="RefSeq" id="WP_003799310.1">
    <property type="nucleotide sequence ID" value="NZ_BAEG01000027.1"/>
</dbReference>
<evidence type="ECO:0000313" key="2">
    <source>
        <dbReference type="EMBL" id="GAB12800.1"/>
    </source>
</evidence>
<accession>H0QIZ9</accession>
<comment type="caution">
    <text evidence="2">The sequence shown here is derived from an EMBL/GenBank/DDBJ whole genome shotgun (WGS) entry which is preliminary data.</text>
</comment>
<keyword evidence="3" id="KW-1185">Reference proteome</keyword>
<reference evidence="2 3" key="1">
    <citation type="submission" date="2011-12" db="EMBL/GenBank/DDBJ databases">
        <title>Whole genome shotgun sequence of Arthrobacter globiformis NBRC 12137.</title>
        <authorList>
            <person name="Miyazawa S."/>
            <person name="Hosoyama A."/>
            <person name="Tsuchikane K."/>
            <person name="Katsumata H."/>
            <person name="Yamazaki S."/>
            <person name="Fujita N."/>
        </authorList>
    </citation>
    <scope>NUCLEOTIDE SEQUENCE [LARGE SCALE GENOMIC DNA]</scope>
    <source>
        <strain evidence="2 3">NBRC 12137</strain>
    </source>
</reference>
<protein>
    <submittedName>
        <fullName evidence="2">Uncharacterized protein</fullName>
    </submittedName>
</protein>
<evidence type="ECO:0000256" key="1">
    <source>
        <dbReference type="SAM" id="MobiDB-lite"/>
    </source>
</evidence>
<dbReference type="AlphaFoldDB" id="H0QIZ9"/>
<name>H0QIZ9_ARTG1</name>
<gene>
    <name evidence="2" type="ORF">ARGLB_027_01300</name>
</gene>
<proteinExistence type="predicted"/>